<proteinExistence type="predicted"/>
<evidence type="ECO:0000256" key="1">
    <source>
        <dbReference type="SAM" id="MobiDB-lite"/>
    </source>
</evidence>
<feature type="region of interest" description="Disordered" evidence="1">
    <location>
        <begin position="38"/>
        <end position="125"/>
    </location>
</feature>
<keyword evidence="3" id="KW-1185">Reference proteome</keyword>
<feature type="region of interest" description="Disordered" evidence="1">
    <location>
        <begin position="1"/>
        <end position="24"/>
    </location>
</feature>
<protein>
    <submittedName>
        <fullName evidence="2">Uncharacterized protein</fullName>
    </submittedName>
</protein>
<feature type="compositionally biased region" description="Polar residues" evidence="1">
    <location>
        <begin position="47"/>
        <end position="56"/>
    </location>
</feature>
<organism evidence="2 3">
    <name type="scientific">Musa troglodytarum</name>
    <name type="common">fe'i banana</name>
    <dbReference type="NCBI Taxonomy" id="320322"/>
    <lineage>
        <taxon>Eukaryota</taxon>
        <taxon>Viridiplantae</taxon>
        <taxon>Streptophyta</taxon>
        <taxon>Embryophyta</taxon>
        <taxon>Tracheophyta</taxon>
        <taxon>Spermatophyta</taxon>
        <taxon>Magnoliopsida</taxon>
        <taxon>Liliopsida</taxon>
        <taxon>Zingiberales</taxon>
        <taxon>Musaceae</taxon>
        <taxon>Musa</taxon>
    </lineage>
</organism>
<gene>
    <name evidence="2" type="ORF">MUK42_19960</name>
</gene>
<dbReference type="EMBL" id="CP097507">
    <property type="protein sequence ID" value="URE02577.1"/>
    <property type="molecule type" value="Genomic_DNA"/>
</dbReference>
<name>A0A9E7FY52_9LILI</name>
<feature type="compositionally biased region" description="Low complexity" evidence="1">
    <location>
        <begin position="76"/>
        <end position="92"/>
    </location>
</feature>
<dbReference type="AlphaFoldDB" id="A0A9E7FY52"/>
<feature type="compositionally biased region" description="Basic and acidic residues" evidence="1">
    <location>
        <begin position="101"/>
        <end position="112"/>
    </location>
</feature>
<evidence type="ECO:0000313" key="3">
    <source>
        <dbReference type="Proteomes" id="UP001055439"/>
    </source>
</evidence>
<sequence length="125" mass="14062">MSQTIWRRRKAWPETRPLPPLPTWQGPLFATRTLAHAASGHPHQYVTPFTPQTGSGRKQLMRQEGAPPSDLPPQRSTASAAASKSSELAAATRRQRRDRARRTTGDTEESRRGVAMARQRRRTKP</sequence>
<feature type="compositionally biased region" description="Basic residues" evidence="1">
    <location>
        <begin position="1"/>
        <end position="10"/>
    </location>
</feature>
<dbReference type="OrthoDB" id="10542870at2759"/>
<evidence type="ECO:0000313" key="2">
    <source>
        <dbReference type="EMBL" id="URE02577.1"/>
    </source>
</evidence>
<reference evidence="2" key="1">
    <citation type="submission" date="2022-05" db="EMBL/GenBank/DDBJ databases">
        <title>The Musa troglodytarum L. genome provides insights into the mechanism of non-climacteric behaviour and enrichment of carotenoids.</title>
        <authorList>
            <person name="Wang J."/>
        </authorList>
    </citation>
    <scope>NUCLEOTIDE SEQUENCE</scope>
    <source>
        <tissue evidence="2">Leaf</tissue>
    </source>
</reference>
<dbReference type="Proteomes" id="UP001055439">
    <property type="component" value="Chromosome 5"/>
</dbReference>
<accession>A0A9E7FY52</accession>